<organism evidence="1 2">
    <name type="scientific">Paratrimastix pyriformis</name>
    <dbReference type="NCBI Taxonomy" id="342808"/>
    <lineage>
        <taxon>Eukaryota</taxon>
        <taxon>Metamonada</taxon>
        <taxon>Preaxostyla</taxon>
        <taxon>Paratrimastigidae</taxon>
        <taxon>Paratrimastix</taxon>
    </lineage>
</organism>
<comment type="caution">
    <text evidence="1">The sequence shown here is derived from an EMBL/GenBank/DDBJ whole genome shotgun (WGS) entry which is preliminary data.</text>
</comment>
<evidence type="ECO:0000313" key="1">
    <source>
        <dbReference type="EMBL" id="KAJ4456225.1"/>
    </source>
</evidence>
<evidence type="ECO:0000313" key="2">
    <source>
        <dbReference type="Proteomes" id="UP001141327"/>
    </source>
</evidence>
<dbReference type="Proteomes" id="UP001141327">
    <property type="component" value="Unassembled WGS sequence"/>
</dbReference>
<reference evidence="1" key="1">
    <citation type="journal article" date="2022" name="bioRxiv">
        <title>Genomics of Preaxostyla Flagellates Illuminates Evolutionary Transitions and the Path Towards Mitochondrial Loss.</title>
        <authorList>
            <person name="Novak L.V.F."/>
            <person name="Treitli S.C."/>
            <person name="Pyrih J."/>
            <person name="Halakuc P."/>
            <person name="Pipaliya S.V."/>
            <person name="Vacek V."/>
            <person name="Brzon O."/>
            <person name="Soukal P."/>
            <person name="Eme L."/>
            <person name="Dacks J.B."/>
            <person name="Karnkowska A."/>
            <person name="Elias M."/>
            <person name="Hampl V."/>
        </authorList>
    </citation>
    <scope>NUCLEOTIDE SEQUENCE</scope>
    <source>
        <strain evidence="1">RCP-MX</strain>
    </source>
</reference>
<dbReference type="EMBL" id="JAPMOS010000078">
    <property type="protein sequence ID" value="KAJ4456225.1"/>
    <property type="molecule type" value="Genomic_DNA"/>
</dbReference>
<protein>
    <submittedName>
        <fullName evidence="1">Uncharacterized protein</fullName>
    </submittedName>
</protein>
<gene>
    <name evidence="1" type="ORF">PAPYR_8673</name>
</gene>
<accession>A0ABQ8UHC1</accession>
<sequence length="251" mass="27181">MPVVIIPNDFVVKKVSIETLSESSRKQEKTMKMCHIEHNGNNLLVQTPQIDLGPYGVNFYENTKTIRLPVENVGDDFKKMIDKLEKYCQNNVESIVNVEFTVKLPILREVLRGIMLSTAIGLFMIKLPPVVVIELAVTASGKAPVTTYPDESVPRIGASVIVVFSVPVHRTAPEEIELHEIAAGTLNVAPVGATLSATTVAQYILLLASRCTIVEGALGIDKEAIFASVTAPSTISVDMILDTANSPVAVE</sequence>
<keyword evidence="2" id="KW-1185">Reference proteome</keyword>
<proteinExistence type="predicted"/>
<name>A0ABQ8UHC1_9EUKA</name>